<dbReference type="GO" id="GO:0005549">
    <property type="term" value="F:odorant binding"/>
    <property type="evidence" value="ECO:0007669"/>
    <property type="project" value="InterPro"/>
</dbReference>
<keyword evidence="1" id="KW-0732">Signal</keyword>
<dbReference type="SUPFAM" id="SSF47565">
    <property type="entry name" value="Insect pheromone/odorant-binding proteins"/>
    <property type="match status" value="1"/>
</dbReference>
<feature type="signal peptide" evidence="1">
    <location>
        <begin position="1"/>
        <end position="19"/>
    </location>
</feature>
<dbReference type="Pfam" id="PF01395">
    <property type="entry name" value="PBP_GOBP"/>
    <property type="match status" value="1"/>
</dbReference>
<sequence length="144" mass="15818">MNTFLVLVIFAQAMTLSLAGFKELYSQYAADCKTQLNANEEDSVALGSFEIPKNEAQSCLVDCLYNKLGLIVDGKLSEQAHKNISVAIAGNDKEKLAKMDDVFQKCMKEVPQGADQKCTVGKALRACVVKYAPEVQKMKYKPTS</sequence>
<dbReference type="CDD" id="cd23992">
    <property type="entry name" value="PBP_GOBP"/>
    <property type="match status" value="1"/>
</dbReference>
<name>A0AA51WBZ1_9HEMI</name>
<feature type="chain" id="PRO_5041213337" evidence="1">
    <location>
        <begin position="20"/>
        <end position="144"/>
    </location>
</feature>
<dbReference type="InterPro" id="IPR036728">
    <property type="entry name" value="PBP_GOBP_sf"/>
</dbReference>
<reference evidence="2" key="1">
    <citation type="submission" date="2023-06" db="EMBL/GenBank/DDBJ databases">
        <authorList>
            <person name="Rostami E."/>
            <person name="Huang D."/>
            <person name="Fu J."/>
            <person name="Zheng L."/>
        </authorList>
    </citation>
    <scope>NUCLEOTIDE SEQUENCE</scope>
</reference>
<evidence type="ECO:0000313" key="2">
    <source>
        <dbReference type="EMBL" id="WMY18658.1"/>
    </source>
</evidence>
<dbReference type="AlphaFoldDB" id="A0AA51WBZ1"/>
<evidence type="ECO:0000256" key="1">
    <source>
        <dbReference type="SAM" id="SignalP"/>
    </source>
</evidence>
<accession>A0AA51WBZ1</accession>
<protein>
    <submittedName>
        <fullName evidence="2">Odorant binding protein</fullName>
    </submittedName>
</protein>
<dbReference type="EMBL" id="OR221183">
    <property type="protein sequence ID" value="WMY18658.1"/>
    <property type="molecule type" value="mRNA"/>
</dbReference>
<proteinExistence type="evidence at transcript level"/>
<gene>
    <name evidence="2" type="primary">OBP5-2</name>
</gene>
<dbReference type="Gene3D" id="1.10.238.20">
    <property type="entry name" value="Pheromone/general odorant binding protein domain"/>
    <property type="match status" value="1"/>
</dbReference>
<organism evidence="2">
    <name type="scientific">Paracoccus marginatus</name>
    <dbReference type="NCBI Taxonomy" id="252483"/>
    <lineage>
        <taxon>Eukaryota</taxon>
        <taxon>Metazoa</taxon>
        <taxon>Ecdysozoa</taxon>
        <taxon>Arthropoda</taxon>
        <taxon>Hexapoda</taxon>
        <taxon>Insecta</taxon>
        <taxon>Pterygota</taxon>
        <taxon>Neoptera</taxon>
        <taxon>Paraneoptera</taxon>
        <taxon>Hemiptera</taxon>
        <taxon>Sternorrhyncha</taxon>
        <taxon>Coccoidea</taxon>
        <taxon>Pseudococcidae</taxon>
        <taxon>Paracoccus</taxon>
    </lineage>
</organism>
<dbReference type="InterPro" id="IPR006170">
    <property type="entry name" value="PBP/GOBP"/>
</dbReference>